<proteinExistence type="predicted"/>
<dbReference type="AlphaFoldDB" id="A0AAJ1JAS7"/>
<sequence>MNEGSRQNIIDLFQHKNLYIAVDNLNYNPDFPTIDGIQPKPTDRYQFFNWYEGTEVQRLSSVLKRAGETKRFYINWLDDE</sequence>
<evidence type="ECO:0000259" key="1">
    <source>
        <dbReference type="Pfam" id="PF25136"/>
    </source>
</evidence>
<reference evidence="2" key="1">
    <citation type="submission" date="2021-08" db="EMBL/GenBank/DDBJ databases">
        <authorList>
            <person name="Papudeshi B."/>
            <person name="Bashey-Visser F."/>
        </authorList>
    </citation>
    <scope>NUCLEOTIDE SEQUENCE</scope>
    <source>
        <strain evidence="2">MC_266_E_2016</strain>
    </source>
</reference>
<evidence type="ECO:0000313" key="3">
    <source>
        <dbReference type="Proteomes" id="UP001222434"/>
    </source>
</evidence>
<evidence type="ECO:0000313" key="2">
    <source>
        <dbReference type="EMBL" id="MDE1479946.1"/>
    </source>
</evidence>
<gene>
    <name evidence="2" type="ORF">KKJ01_17405</name>
</gene>
<protein>
    <recommendedName>
        <fullName evidence="1">DUF7823 domain-containing protein</fullName>
    </recommendedName>
</protein>
<dbReference type="Pfam" id="PF25136">
    <property type="entry name" value="DUF7823"/>
    <property type="match status" value="1"/>
</dbReference>
<organism evidence="2 3">
    <name type="scientific">Xenorhabdus bovienii</name>
    <name type="common">Xenorhabdus nematophila subsp. bovienii</name>
    <dbReference type="NCBI Taxonomy" id="40576"/>
    <lineage>
        <taxon>Bacteria</taxon>
        <taxon>Pseudomonadati</taxon>
        <taxon>Pseudomonadota</taxon>
        <taxon>Gammaproteobacteria</taxon>
        <taxon>Enterobacterales</taxon>
        <taxon>Morganellaceae</taxon>
        <taxon>Xenorhabdus</taxon>
    </lineage>
</organism>
<comment type="caution">
    <text evidence="2">The sequence shown here is derived from an EMBL/GenBank/DDBJ whole genome shotgun (WGS) entry which is preliminary data.</text>
</comment>
<dbReference type="EMBL" id="JAILSO010000084">
    <property type="protein sequence ID" value="MDE1479946.1"/>
    <property type="molecule type" value="Genomic_DNA"/>
</dbReference>
<accession>A0AAJ1JAS7</accession>
<dbReference type="RefSeq" id="WP_274713426.1">
    <property type="nucleotide sequence ID" value="NZ_JAILSO010000084.1"/>
</dbReference>
<name>A0AAJ1JAS7_XENBV</name>
<reference evidence="2" key="2">
    <citation type="journal article" date="2022" name="J. Evol. Biol.">
        <title>Pre- and post-association barriers to host switching in sympatric mutualists.</title>
        <authorList>
            <person name="Dinges Z.M."/>
            <person name="Phillips R.K."/>
            <person name="Lively C.M."/>
            <person name="Bashey F."/>
        </authorList>
    </citation>
    <scope>NUCLEOTIDE SEQUENCE</scope>
    <source>
        <strain evidence="2">MC_266_E_2016</strain>
    </source>
</reference>
<dbReference type="InterPro" id="IPR056725">
    <property type="entry name" value="DUF7823"/>
</dbReference>
<feature type="domain" description="DUF7823" evidence="1">
    <location>
        <begin position="3"/>
        <end position="76"/>
    </location>
</feature>
<dbReference type="Proteomes" id="UP001222434">
    <property type="component" value="Unassembled WGS sequence"/>
</dbReference>